<sequence length="159" mass="18547">MAHCCILRKIRSRHFHPTKDASQPRRLKYIRRMLLDARLTWHKHMTAKQAAGHARLDQLHPILNSKGSLSFHNGKLLYEAGIRHIMTHAAPAWGYTTNTTLRKLQVMQNKVLRSIARVPRYTPTKPIHKELKMQTITRNLLAIWRNNSIKQLKNTPTHS</sequence>
<evidence type="ECO:0000313" key="1">
    <source>
        <dbReference type="EMBL" id="KAJ8883124.1"/>
    </source>
</evidence>
<evidence type="ECO:0000313" key="2">
    <source>
        <dbReference type="Proteomes" id="UP001159363"/>
    </source>
</evidence>
<accession>A0ABQ9HFM7</accession>
<proteinExistence type="predicted"/>
<keyword evidence="2" id="KW-1185">Reference proteome</keyword>
<protein>
    <submittedName>
        <fullName evidence="1">Uncharacterized protein</fullName>
    </submittedName>
</protein>
<comment type="caution">
    <text evidence="1">The sequence shown here is derived from an EMBL/GenBank/DDBJ whole genome shotgun (WGS) entry which is preliminary data.</text>
</comment>
<dbReference type="EMBL" id="JARBHB010000005">
    <property type="protein sequence ID" value="KAJ8883124.1"/>
    <property type="molecule type" value="Genomic_DNA"/>
</dbReference>
<gene>
    <name evidence="1" type="ORF">PR048_014964</name>
</gene>
<reference evidence="1 2" key="1">
    <citation type="submission" date="2023-02" db="EMBL/GenBank/DDBJ databases">
        <title>LHISI_Scaffold_Assembly.</title>
        <authorList>
            <person name="Stuart O.P."/>
            <person name="Cleave R."/>
            <person name="Magrath M.J.L."/>
            <person name="Mikheyev A.S."/>
        </authorList>
    </citation>
    <scope>NUCLEOTIDE SEQUENCE [LARGE SCALE GENOMIC DNA]</scope>
    <source>
        <strain evidence="1">Daus_M_001</strain>
        <tissue evidence="1">Leg muscle</tissue>
    </source>
</reference>
<name>A0ABQ9HFM7_9NEOP</name>
<dbReference type="Proteomes" id="UP001159363">
    <property type="component" value="Chromosome 4"/>
</dbReference>
<organism evidence="1 2">
    <name type="scientific">Dryococelus australis</name>
    <dbReference type="NCBI Taxonomy" id="614101"/>
    <lineage>
        <taxon>Eukaryota</taxon>
        <taxon>Metazoa</taxon>
        <taxon>Ecdysozoa</taxon>
        <taxon>Arthropoda</taxon>
        <taxon>Hexapoda</taxon>
        <taxon>Insecta</taxon>
        <taxon>Pterygota</taxon>
        <taxon>Neoptera</taxon>
        <taxon>Polyneoptera</taxon>
        <taxon>Phasmatodea</taxon>
        <taxon>Verophasmatodea</taxon>
        <taxon>Anareolatae</taxon>
        <taxon>Phasmatidae</taxon>
        <taxon>Eurycanthinae</taxon>
        <taxon>Dryococelus</taxon>
    </lineage>
</organism>